<proteinExistence type="predicted"/>
<reference evidence="3 5" key="2">
    <citation type="submission" date="2016-11" db="EMBL/GenBank/DDBJ databases">
        <title>Genome sequencing of Amycolatopsis regifaucium.</title>
        <authorList>
            <person name="Mayilraj S."/>
            <person name="Kaur N."/>
        </authorList>
    </citation>
    <scope>NUCLEOTIDE SEQUENCE [LARGE SCALE GENOMIC DNA]</scope>
    <source>
        <strain evidence="3 5">GY080</strain>
    </source>
</reference>
<dbReference type="EMBL" id="LOBU02000019">
    <property type="protein sequence ID" value="OKA05071.1"/>
    <property type="molecule type" value="Genomic_DNA"/>
</dbReference>
<sequence length="217" mass="23410">MVASAVHAPSPLNSRPWRFVADRDRIEVWLDPLMSLRSNGKTLSLRLLPSPEEPDLLADLRIGGDRFPQRKNGGRLSPSREPPSVPERPGARRGPDDVAGGSAGGRRAAGTVRPGRTANAPDGVPAPTQLPSPHTIPAQESFSVAEGGEPVLGAVLTAERRSSAARRPIEEVMVRSGAMLRAGPLCAWCTDTVRQAFPRAELALHGAWIYKARWWID</sequence>
<evidence type="ECO:0000313" key="4">
    <source>
        <dbReference type="Proteomes" id="UP000076321"/>
    </source>
</evidence>
<comment type="caution">
    <text evidence="2">The sequence shown here is derived from an EMBL/GenBank/DDBJ whole genome shotgun (WGS) entry which is preliminary data.</text>
</comment>
<feature type="compositionally biased region" description="Low complexity" evidence="1">
    <location>
        <begin position="105"/>
        <end position="118"/>
    </location>
</feature>
<reference evidence="2 4" key="1">
    <citation type="submission" date="2015-12" db="EMBL/GenBank/DDBJ databases">
        <title>Amycolatopsis regifaucium genome sequencing and assembly.</title>
        <authorList>
            <person name="Mayilraj S."/>
        </authorList>
    </citation>
    <scope>NUCLEOTIDE SEQUENCE [LARGE SCALE GENOMIC DNA]</scope>
    <source>
        <strain evidence="2 4">GY080</strain>
    </source>
</reference>
<organism evidence="2 4">
    <name type="scientific">Amycolatopsis regifaucium</name>
    <dbReference type="NCBI Taxonomy" id="546365"/>
    <lineage>
        <taxon>Bacteria</taxon>
        <taxon>Bacillati</taxon>
        <taxon>Actinomycetota</taxon>
        <taxon>Actinomycetes</taxon>
        <taxon>Pseudonocardiales</taxon>
        <taxon>Pseudonocardiaceae</taxon>
        <taxon>Amycolatopsis</taxon>
    </lineage>
</organism>
<protein>
    <submittedName>
        <fullName evidence="2">Uncharacterized protein</fullName>
    </submittedName>
</protein>
<dbReference type="Proteomes" id="UP000076321">
    <property type="component" value="Unassembled WGS sequence"/>
</dbReference>
<feature type="region of interest" description="Disordered" evidence="1">
    <location>
        <begin position="61"/>
        <end position="134"/>
    </location>
</feature>
<keyword evidence="5" id="KW-1185">Reference proteome</keyword>
<evidence type="ECO:0000313" key="5">
    <source>
        <dbReference type="Proteomes" id="UP000186883"/>
    </source>
</evidence>
<evidence type="ECO:0000256" key="1">
    <source>
        <dbReference type="SAM" id="MobiDB-lite"/>
    </source>
</evidence>
<evidence type="ECO:0000313" key="3">
    <source>
        <dbReference type="EMBL" id="OKA05071.1"/>
    </source>
</evidence>
<name>A0A154MQ07_9PSEU</name>
<dbReference type="Proteomes" id="UP000186883">
    <property type="component" value="Unassembled WGS sequence"/>
</dbReference>
<accession>A0A154MQ07</accession>
<dbReference type="AlphaFoldDB" id="A0A154MQ07"/>
<dbReference type="EMBL" id="LQCI01000009">
    <property type="protein sequence ID" value="KZB86180.1"/>
    <property type="molecule type" value="Genomic_DNA"/>
</dbReference>
<gene>
    <name evidence="3" type="ORF">ATP06_0228900</name>
    <name evidence="2" type="ORF">AVL48_28800</name>
</gene>
<evidence type="ECO:0000313" key="2">
    <source>
        <dbReference type="EMBL" id="KZB86180.1"/>
    </source>
</evidence>